<feature type="region of interest" description="Disordered" evidence="1">
    <location>
        <begin position="1"/>
        <end position="34"/>
    </location>
</feature>
<dbReference type="AlphaFoldDB" id="A0A938Y7Z2"/>
<keyword evidence="2" id="KW-0472">Membrane</keyword>
<evidence type="ECO:0000256" key="2">
    <source>
        <dbReference type="SAM" id="Phobius"/>
    </source>
</evidence>
<protein>
    <recommendedName>
        <fullName evidence="5">DUF2142 domain-containing protein</fullName>
    </recommendedName>
</protein>
<keyword evidence="2" id="KW-0812">Transmembrane</keyword>
<feature type="transmembrane region" description="Helical" evidence="2">
    <location>
        <begin position="234"/>
        <end position="250"/>
    </location>
</feature>
<evidence type="ECO:0000313" key="3">
    <source>
        <dbReference type="EMBL" id="MBM9467701.1"/>
    </source>
</evidence>
<evidence type="ECO:0000313" key="4">
    <source>
        <dbReference type="Proteomes" id="UP000663792"/>
    </source>
</evidence>
<keyword evidence="2" id="KW-1133">Transmembrane helix</keyword>
<gene>
    <name evidence="3" type="ORF">JL106_10460</name>
</gene>
<feature type="transmembrane region" description="Helical" evidence="2">
    <location>
        <begin position="400"/>
        <end position="422"/>
    </location>
</feature>
<dbReference type="EMBL" id="JAERWK010000012">
    <property type="protein sequence ID" value="MBM9467701.1"/>
    <property type="molecule type" value="Genomic_DNA"/>
</dbReference>
<feature type="transmembrane region" description="Helical" evidence="2">
    <location>
        <begin position="292"/>
        <end position="312"/>
    </location>
</feature>
<feature type="transmembrane region" description="Helical" evidence="2">
    <location>
        <begin position="168"/>
        <end position="186"/>
    </location>
</feature>
<feature type="transmembrane region" description="Helical" evidence="2">
    <location>
        <begin position="454"/>
        <end position="473"/>
    </location>
</feature>
<evidence type="ECO:0000256" key="1">
    <source>
        <dbReference type="SAM" id="MobiDB-lite"/>
    </source>
</evidence>
<sequence>MSHAGPDADGPPPPRTAGSRPAHPSPGDGANGTAGGVHRSRVVAVLGTAVLVWLMALLCAIAYQPVSLYDEGVHFDYLVKLLDGHALPAVGSVSSELTLHEWSCRGTVWLTELRCADPVGNDAVPQGGVNYVLMYGPVYYVPTAVLAWLLQAVTGMSLFLAARIVSSVLFAAGAALMVVALLRWGVRARVAVAATLLVAAAPAVLFQGATVTPDALTLGYGAAPLLLVRWRRSYRARMVAAVVVAVAAALTKPSYVPIAAVTVLVVALFPAPGVPDGSWRPFDRSRVRPVRLVGIAALAAVPVLVSLLWNLWRTAPLPDGVPADGGLNETLLSTDRSLPALVLDAFGALLQPLTIGTWPQAAHLTTLAQIVQIGLVGGVLVLLVAQAVPWTSVSKWSATAAAGALVASGISLPVTFFVLYHATGTQPRYALVLLPLFAAAVATCVGGRRTATTVFVGALGWAAATLLTLLALAS</sequence>
<name>A0A938Y7Z2_9ACTN</name>
<feature type="transmembrane region" description="Helical" evidence="2">
    <location>
        <begin position="429"/>
        <end position="448"/>
    </location>
</feature>
<keyword evidence="4" id="KW-1185">Reference proteome</keyword>
<proteinExistence type="predicted"/>
<feature type="transmembrane region" description="Helical" evidence="2">
    <location>
        <begin position="42"/>
        <end position="63"/>
    </location>
</feature>
<reference evidence="3" key="1">
    <citation type="submission" date="2021-01" db="EMBL/GenBank/DDBJ databases">
        <title>YIM 132084 draft genome.</title>
        <authorList>
            <person name="An D."/>
        </authorList>
    </citation>
    <scope>NUCLEOTIDE SEQUENCE</scope>
    <source>
        <strain evidence="3">YIM 132084</strain>
    </source>
</reference>
<accession>A0A938Y7Z2</accession>
<feature type="transmembrane region" description="Helical" evidence="2">
    <location>
        <begin position="139"/>
        <end position="161"/>
    </location>
</feature>
<dbReference type="Proteomes" id="UP000663792">
    <property type="component" value="Unassembled WGS sequence"/>
</dbReference>
<comment type="caution">
    <text evidence="3">The sequence shown here is derived from an EMBL/GenBank/DDBJ whole genome shotgun (WGS) entry which is preliminary data.</text>
</comment>
<evidence type="ECO:0008006" key="5">
    <source>
        <dbReference type="Google" id="ProtNLM"/>
    </source>
</evidence>
<organism evidence="3 4">
    <name type="scientific">Nakamurella leprariae</name>
    <dbReference type="NCBI Taxonomy" id="2803911"/>
    <lineage>
        <taxon>Bacteria</taxon>
        <taxon>Bacillati</taxon>
        <taxon>Actinomycetota</taxon>
        <taxon>Actinomycetes</taxon>
        <taxon>Nakamurellales</taxon>
        <taxon>Nakamurellaceae</taxon>
        <taxon>Nakamurella</taxon>
    </lineage>
</organism>
<feature type="transmembrane region" description="Helical" evidence="2">
    <location>
        <begin position="192"/>
        <end position="213"/>
    </location>
</feature>
<feature type="transmembrane region" description="Helical" evidence="2">
    <location>
        <begin position="370"/>
        <end position="388"/>
    </location>
</feature>